<feature type="transmembrane region" description="Helical" evidence="2">
    <location>
        <begin position="85"/>
        <end position="104"/>
    </location>
</feature>
<evidence type="ECO:0000313" key="4">
    <source>
        <dbReference type="Proteomes" id="UP001159427"/>
    </source>
</evidence>
<feature type="transmembrane region" description="Helical" evidence="2">
    <location>
        <begin position="221"/>
        <end position="242"/>
    </location>
</feature>
<comment type="similarity">
    <text evidence="1">Belongs to the TMEM121 family.</text>
</comment>
<accession>A0ABN8LSF0</accession>
<evidence type="ECO:0000313" key="3">
    <source>
        <dbReference type="EMBL" id="CAH3020013.1"/>
    </source>
</evidence>
<dbReference type="EMBL" id="CALNXI010000133">
    <property type="protein sequence ID" value="CAH3020013.1"/>
    <property type="molecule type" value="Genomic_DNA"/>
</dbReference>
<feature type="transmembrane region" description="Helical" evidence="2">
    <location>
        <begin position="190"/>
        <end position="215"/>
    </location>
</feature>
<dbReference type="PANTHER" id="PTHR47399">
    <property type="entry name" value="TRANSMEMBRANE PROTEIN 121B"/>
    <property type="match status" value="1"/>
</dbReference>
<keyword evidence="4" id="KW-1185">Reference proteome</keyword>
<evidence type="ECO:0000256" key="2">
    <source>
        <dbReference type="SAM" id="Phobius"/>
    </source>
</evidence>
<dbReference type="InterPro" id="IPR026624">
    <property type="entry name" value="CECR6"/>
</dbReference>
<dbReference type="PANTHER" id="PTHR47399:SF1">
    <property type="entry name" value="TRANSMEMBRANE PROTEIN 121B"/>
    <property type="match status" value="1"/>
</dbReference>
<gene>
    <name evidence="3" type="ORF">PEVE_00005190</name>
</gene>
<keyword evidence="2" id="KW-0812">Transmembrane</keyword>
<evidence type="ECO:0000256" key="1">
    <source>
        <dbReference type="ARBA" id="ARBA00007711"/>
    </source>
</evidence>
<proteinExistence type="inferred from homology"/>
<protein>
    <submittedName>
        <fullName evidence="3">Uncharacterized protein</fullName>
    </submittedName>
</protein>
<dbReference type="Proteomes" id="UP001159427">
    <property type="component" value="Unassembled WGS sequence"/>
</dbReference>
<keyword evidence="2" id="KW-1133">Transmembrane helix</keyword>
<feature type="transmembrane region" description="Helical" evidence="2">
    <location>
        <begin position="296"/>
        <end position="316"/>
    </location>
</feature>
<keyword evidence="2" id="KW-0472">Membrane</keyword>
<reference evidence="3 4" key="1">
    <citation type="submission" date="2022-05" db="EMBL/GenBank/DDBJ databases">
        <authorList>
            <consortium name="Genoscope - CEA"/>
            <person name="William W."/>
        </authorList>
    </citation>
    <scope>NUCLEOTIDE SEQUENCE [LARGE SCALE GENOMIC DNA]</scope>
</reference>
<name>A0ABN8LSF0_9CNID</name>
<feature type="transmembrane region" description="Helical" evidence="2">
    <location>
        <begin position="323"/>
        <end position="343"/>
    </location>
</feature>
<organism evidence="3 4">
    <name type="scientific">Porites evermanni</name>
    <dbReference type="NCBI Taxonomy" id="104178"/>
    <lineage>
        <taxon>Eukaryota</taxon>
        <taxon>Metazoa</taxon>
        <taxon>Cnidaria</taxon>
        <taxon>Anthozoa</taxon>
        <taxon>Hexacorallia</taxon>
        <taxon>Scleractinia</taxon>
        <taxon>Fungiina</taxon>
        <taxon>Poritidae</taxon>
        <taxon>Porites</taxon>
    </lineage>
</organism>
<comment type="caution">
    <text evidence="3">The sequence shown here is derived from an EMBL/GenBank/DDBJ whole genome shotgun (WGS) entry which is preliminary data.</text>
</comment>
<dbReference type="Pfam" id="PF14997">
    <property type="entry name" value="CECR6_TMEM121"/>
    <property type="match status" value="2"/>
</dbReference>
<feature type="transmembrane region" description="Helical" evidence="2">
    <location>
        <begin position="20"/>
        <end position="41"/>
    </location>
</feature>
<feature type="transmembrane region" description="Helical" evidence="2">
    <location>
        <begin position="263"/>
        <end position="284"/>
    </location>
</feature>
<feature type="transmembrane region" description="Helical" evidence="2">
    <location>
        <begin position="53"/>
        <end position="73"/>
    </location>
</feature>
<feature type="transmembrane region" description="Helical" evidence="2">
    <location>
        <begin position="355"/>
        <end position="375"/>
    </location>
</feature>
<sequence>MAIQCGFLVSFAAKYKDESLWYLASLFYAPSFLFWIGALCLRKADLRRFFIVWALYMWLGLFPNTVIIFGFVVDDIKEESPLTPQALKIVLCITPLLLLLLVNTAKDSYSSDNKELVAKLSVQMAIDLFDAVEMLDIILDEKEHKFNICKGYEIAMICVVCISFCLSPWQMAENKVSRWSEPKTHYKTSLLRNVVEMFGVNAAFLVIRVLVFVNYGKDETIFIAKNVIAIILSVLEVVHLCSPHSTMASETTESWWAKIKAKPLVSIGRFIFFALLMIQSGFLAAYPATYRDQEMAASWLLCIPALFYCLCTEASLQRMFFTWGLYLVVFLIPIIAIIFAVAGDDLDKEKFLGPNALKVTLCLTPVLFLFLPNIASDLSGTDDHR</sequence>
<dbReference type="InterPro" id="IPR032776">
    <property type="entry name" value="CECR6/TMEM121"/>
</dbReference>